<keyword evidence="11" id="KW-1185">Reference proteome</keyword>
<feature type="compositionally biased region" description="Pro residues" evidence="7">
    <location>
        <begin position="74"/>
        <end position="86"/>
    </location>
</feature>
<evidence type="ECO:0000256" key="8">
    <source>
        <dbReference type="SAM" id="Phobius"/>
    </source>
</evidence>
<feature type="transmembrane region" description="Helical" evidence="8">
    <location>
        <begin position="292"/>
        <end position="315"/>
    </location>
</feature>
<proteinExistence type="inferred from homology"/>
<feature type="transmembrane region" description="Helical" evidence="8">
    <location>
        <begin position="364"/>
        <end position="383"/>
    </location>
</feature>
<sequence>MFRLGSAILRPPSSITGSSSLRFQSPRFPCRSYFRTAFLAAKHRSRVPVANLKLPSSANTKTRLSPTTPSPTRVTPPPVEPAPQHPEPTSSYPVEKDSRSPHSARNQLLFSGSVICGVFLWAAVQTNTLTDEWVEKITHGHGTEGLDNRTLVRAKAYELAQKLKRWGNWVAQLTENLSPIPRSAIRETYVDAAQKLVNAPDAMKACWGICAVNGAVFIAWHVPRLADFMSANFLHRPLSGRARTLLTSVFSHHSFFHLLFNSMALLSFGAAVGHYLYVAQPATSNRLESTTGYHFLAMFISAGLVSSLASHMLRVRIYDRIVASLSKMPGPIVRPIVGSSLGASGAIYACVTIAAMAYPEATVSPIFIPIGIPIRLGVGALAMMDVIGLIRGWRVFDHIAHLGGAVFGLWYYMYGPALWARWRAIGAYLFSKTPKGAKLVED</sequence>
<keyword evidence="4" id="KW-0378">Hydrolase</keyword>
<dbReference type="GO" id="GO:0006465">
    <property type="term" value="P:signal peptide processing"/>
    <property type="evidence" value="ECO:0007669"/>
    <property type="project" value="TreeGrafter"/>
</dbReference>
<dbReference type="AlphaFoldDB" id="A0A8H6YCS2"/>
<feature type="compositionally biased region" description="Low complexity" evidence="7">
    <location>
        <begin position="60"/>
        <end position="73"/>
    </location>
</feature>
<evidence type="ECO:0000256" key="5">
    <source>
        <dbReference type="ARBA" id="ARBA00022989"/>
    </source>
</evidence>
<dbReference type="Pfam" id="PF01694">
    <property type="entry name" value="Rhomboid"/>
    <property type="match status" value="1"/>
</dbReference>
<evidence type="ECO:0000256" key="7">
    <source>
        <dbReference type="SAM" id="MobiDB-lite"/>
    </source>
</evidence>
<evidence type="ECO:0000256" key="6">
    <source>
        <dbReference type="ARBA" id="ARBA00023136"/>
    </source>
</evidence>
<dbReference type="Gene3D" id="1.20.1540.10">
    <property type="entry name" value="Rhomboid-like"/>
    <property type="match status" value="1"/>
</dbReference>
<dbReference type="PANTHER" id="PTHR43731">
    <property type="entry name" value="RHOMBOID PROTEASE"/>
    <property type="match status" value="1"/>
</dbReference>
<comment type="similarity">
    <text evidence="2">Belongs to the peptidase S54 family.</text>
</comment>
<organism evidence="10 11">
    <name type="scientific">Mycena venus</name>
    <dbReference type="NCBI Taxonomy" id="2733690"/>
    <lineage>
        <taxon>Eukaryota</taxon>
        <taxon>Fungi</taxon>
        <taxon>Dikarya</taxon>
        <taxon>Basidiomycota</taxon>
        <taxon>Agaricomycotina</taxon>
        <taxon>Agaricomycetes</taxon>
        <taxon>Agaricomycetidae</taxon>
        <taxon>Agaricales</taxon>
        <taxon>Marasmiineae</taxon>
        <taxon>Mycenaceae</taxon>
        <taxon>Mycena</taxon>
    </lineage>
</organism>
<evidence type="ECO:0000256" key="4">
    <source>
        <dbReference type="ARBA" id="ARBA00022801"/>
    </source>
</evidence>
<dbReference type="SUPFAM" id="SSF144091">
    <property type="entry name" value="Rhomboid-like"/>
    <property type="match status" value="1"/>
</dbReference>
<reference evidence="10" key="1">
    <citation type="submission" date="2020-05" db="EMBL/GenBank/DDBJ databases">
        <title>Mycena genomes resolve the evolution of fungal bioluminescence.</title>
        <authorList>
            <person name="Tsai I.J."/>
        </authorList>
    </citation>
    <scope>NUCLEOTIDE SEQUENCE</scope>
    <source>
        <strain evidence="10">CCC161011</strain>
    </source>
</reference>
<dbReference type="InterPro" id="IPR035952">
    <property type="entry name" value="Rhomboid-like_sf"/>
</dbReference>
<dbReference type="EMBL" id="JACAZI010000007">
    <property type="protein sequence ID" value="KAF7356624.1"/>
    <property type="molecule type" value="Genomic_DNA"/>
</dbReference>
<keyword evidence="5 8" id="KW-1133">Transmembrane helix</keyword>
<dbReference type="InterPro" id="IPR050925">
    <property type="entry name" value="Rhomboid_protease_S54"/>
</dbReference>
<dbReference type="GO" id="GO:0016020">
    <property type="term" value="C:membrane"/>
    <property type="evidence" value="ECO:0007669"/>
    <property type="project" value="UniProtKB-SubCell"/>
</dbReference>
<comment type="caution">
    <text evidence="10">The sequence shown here is derived from an EMBL/GenBank/DDBJ whole genome shotgun (WGS) entry which is preliminary data.</text>
</comment>
<dbReference type="PANTHER" id="PTHR43731:SF14">
    <property type="entry name" value="PRESENILIN-ASSOCIATED RHOMBOID-LIKE PROTEIN, MITOCHONDRIAL"/>
    <property type="match status" value="1"/>
</dbReference>
<feature type="transmembrane region" description="Helical" evidence="8">
    <location>
        <begin position="255"/>
        <end position="277"/>
    </location>
</feature>
<evidence type="ECO:0000259" key="9">
    <source>
        <dbReference type="Pfam" id="PF01694"/>
    </source>
</evidence>
<dbReference type="GO" id="GO:0004252">
    <property type="term" value="F:serine-type endopeptidase activity"/>
    <property type="evidence" value="ECO:0007669"/>
    <property type="project" value="InterPro"/>
</dbReference>
<keyword evidence="3 8" id="KW-0812">Transmembrane</keyword>
<comment type="subcellular location">
    <subcellularLocation>
        <location evidence="1">Membrane</location>
        <topology evidence="1">Multi-pass membrane protein</topology>
    </subcellularLocation>
</comment>
<feature type="domain" description="Peptidase S54 rhomboid" evidence="9">
    <location>
        <begin position="242"/>
        <end position="413"/>
    </location>
</feature>
<evidence type="ECO:0000256" key="1">
    <source>
        <dbReference type="ARBA" id="ARBA00004141"/>
    </source>
</evidence>
<feature type="region of interest" description="Disordered" evidence="7">
    <location>
        <begin position="51"/>
        <end position="100"/>
    </location>
</feature>
<dbReference type="InterPro" id="IPR022764">
    <property type="entry name" value="Peptidase_S54_rhomboid_dom"/>
</dbReference>
<evidence type="ECO:0000313" key="10">
    <source>
        <dbReference type="EMBL" id="KAF7356624.1"/>
    </source>
</evidence>
<dbReference type="Proteomes" id="UP000620124">
    <property type="component" value="Unassembled WGS sequence"/>
</dbReference>
<evidence type="ECO:0000313" key="11">
    <source>
        <dbReference type="Proteomes" id="UP000620124"/>
    </source>
</evidence>
<keyword evidence="6 8" id="KW-0472">Membrane</keyword>
<name>A0A8H6YCS2_9AGAR</name>
<dbReference type="OrthoDB" id="10260614at2759"/>
<protein>
    <submittedName>
        <fullName evidence="10">Rhomboid domain-containing protein</fullName>
    </submittedName>
</protein>
<feature type="transmembrane region" description="Helical" evidence="8">
    <location>
        <begin position="336"/>
        <end position="358"/>
    </location>
</feature>
<evidence type="ECO:0000256" key="2">
    <source>
        <dbReference type="ARBA" id="ARBA00009045"/>
    </source>
</evidence>
<evidence type="ECO:0000256" key="3">
    <source>
        <dbReference type="ARBA" id="ARBA00022692"/>
    </source>
</evidence>
<accession>A0A8H6YCS2</accession>
<gene>
    <name evidence="10" type="ORF">MVEN_00996500</name>
</gene>